<dbReference type="EMBL" id="JAFKCT010000009">
    <property type="protein sequence ID" value="MBN7812902.1"/>
    <property type="molecule type" value="Genomic_DNA"/>
</dbReference>
<dbReference type="InterPro" id="IPR029044">
    <property type="entry name" value="Nucleotide-diphossugar_trans"/>
</dbReference>
<dbReference type="CDD" id="cd00761">
    <property type="entry name" value="Glyco_tranf_GTA_type"/>
    <property type="match status" value="1"/>
</dbReference>
<protein>
    <recommendedName>
        <fullName evidence="3">Glycosyl transferase family 2</fullName>
    </recommendedName>
</protein>
<dbReference type="Gene3D" id="3.90.550.10">
    <property type="entry name" value="Spore Coat Polysaccharide Biosynthesis Protein SpsA, Chain A"/>
    <property type="match status" value="1"/>
</dbReference>
<comment type="caution">
    <text evidence="1">The sequence shown here is derived from an EMBL/GenBank/DDBJ whole genome shotgun (WGS) entry which is preliminary data.</text>
</comment>
<evidence type="ECO:0008006" key="3">
    <source>
        <dbReference type="Google" id="ProtNLM"/>
    </source>
</evidence>
<dbReference type="RefSeq" id="WP_206579674.1">
    <property type="nucleotide sequence ID" value="NZ_JAFKCT010000009.1"/>
</dbReference>
<keyword evidence="2" id="KW-1185">Reference proteome</keyword>
<gene>
    <name evidence="1" type="ORF">J0A68_18240</name>
</gene>
<reference evidence="1 2" key="1">
    <citation type="submission" date="2021-03" db="EMBL/GenBank/DDBJ databases">
        <title>novel species isolated from a fishpond in China.</title>
        <authorList>
            <person name="Lu H."/>
            <person name="Cai Z."/>
        </authorList>
    </citation>
    <scope>NUCLEOTIDE SEQUENCE [LARGE SCALE GENOMIC DNA]</scope>
    <source>
        <strain evidence="1 2">H41</strain>
    </source>
</reference>
<dbReference type="Proteomes" id="UP000664317">
    <property type="component" value="Unassembled WGS sequence"/>
</dbReference>
<evidence type="ECO:0000313" key="1">
    <source>
        <dbReference type="EMBL" id="MBN7812902.1"/>
    </source>
</evidence>
<accession>A0ABS3C6Z8</accession>
<sequence>MRILFFSSVCKSLEIFQVASESYLKLNREGFELDYLFLDDNRDPRTKEYLAKLVAEREDASFLDFQMDTQTEYTNHDWDSKKIDRIIAIKNAAIREALSGGYDYLFLVDSDLVLHPDTLASLVEAGKDFIFSIFWTKFREDSPYTPNAWDFHSWNYHSEDSYYRLKEPGVFEVGGGGACTLLSRELLEKGLNFNRLSSMNFQGEDRHFCTRAQALGYGLFVDSRLPCYHIFQDEMAPEAAAWYAQGARRDFFDRWLDAQWRQEVKRRFEYDPRFSVRVKKFLYEVRNSFSNHFLA</sequence>
<organism evidence="1 2">
    <name type="scientific">Algoriphagus oliviformis</name>
    <dbReference type="NCBI Taxonomy" id="2811231"/>
    <lineage>
        <taxon>Bacteria</taxon>
        <taxon>Pseudomonadati</taxon>
        <taxon>Bacteroidota</taxon>
        <taxon>Cytophagia</taxon>
        <taxon>Cytophagales</taxon>
        <taxon>Cyclobacteriaceae</taxon>
        <taxon>Algoriphagus</taxon>
    </lineage>
</organism>
<proteinExistence type="predicted"/>
<evidence type="ECO:0000313" key="2">
    <source>
        <dbReference type="Proteomes" id="UP000664317"/>
    </source>
</evidence>
<dbReference type="SUPFAM" id="SSF53448">
    <property type="entry name" value="Nucleotide-diphospho-sugar transferases"/>
    <property type="match status" value="1"/>
</dbReference>
<name>A0ABS3C6Z8_9BACT</name>